<keyword evidence="6" id="KW-0645">Protease</keyword>
<dbReference type="Gene3D" id="3.30.70.340">
    <property type="entry name" value="Metallocarboxypeptidase-like"/>
    <property type="match status" value="2"/>
</dbReference>
<keyword evidence="12" id="KW-1015">Disulfide bond</keyword>
<evidence type="ECO:0000313" key="18">
    <source>
        <dbReference type="Proteomes" id="UP000092462"/>
    </source>
</evidence>
<evidence type="ECO:0000256" key="13">
    <source>
        <dbReference type="ARBA" id="ARBA00057299"/>
    </source>
</evidence>
<proteinExistence type="inferred from homology"/>
<comment type="cofactor">
    <cofactor evidence="1">
        <name>Zn(2+)</name>
        <dbReference type="ChEBI" id="CHEBI:29105"/>
    </cofactor>
</comment>
<evidence type="ECO:0000256" key="5">
    <source>
        <dbReference type="ARBA" id="ARBA00022645"/>
    </source>
</evidence>
<feature type="domain" description="Peptidase M14" evidence="16">
    <location>
        <begin position="113"/>
        <end position="407"/>
    </location>
</feature>
<keyword evidence="4" id="KW-0964">Secreted</keyword>
<evidence type="ECO:0000256" key="9">
    <source>
        <dbReference type="ARBA" id="ARBA00022801"/>
    </source>
</evidence>
<dbReference type="PRINTS" id="PR00765">
    <property type="entry name" value="CRBOXYPTASEA"/>
</dbReference>
<dbReference type="InterPro" id="IPR036990">
    <property type="entry name" value="M14A-like_propep"/>
</dbReference>
<dbReference type="GO" id="GO:0005615">
    <property type="term" value="C:extracellular space"/>
    <property type="evidence" value="ECO:0007669"/>
    <property type="project" value="TreeGrafter"/>
</dbReference>
<evidence type="ECO:0000256" key="1">
    <source>
        <dbReference type="ARBA" id="ARBA00001947"/>
    </source>
</evidence>
<protein>
    <recommendedName>
        <fullName evidence="14">Zinc carboxypeptidase A 1</fullName>
    </recommendedName>
</protein>
<evidence type="ECO:0000256" key="6">
    <source>
        <dbReference type="ARBA" id="ARBA00022670"/>
    </source>
</evidence>
<dbReference type="PANTHER" id="PTHR11705">
    <property type="entry name" value="PROTEASE FAMILY M14 CARBOXYPEPTIDASE A,B"/>
    <property type="match status" value="1"/>
</dbReference>
<dbReference type="InterPro" id="IPR003146">
    <property type="entry name" value="M14A_act_pep"/>
</dbReference>
<dbReference type="InterPro" id="IPR057246">
    <property type="entry name" value="CARBOXYPEPT_ZN_1"/>
</dbReference>
<dbReference type="FunFam" id="3.30.70.340:FF:000002">
    <property type="entry name" value="Carboxypeptidase A"/>
    <property type="match status" value="1"/>
</dbReference>
<dbReference type="PANTHER" id="PTHR11705:SF123">
    <property type="entry name" value="PEPTIDASE M14 CARBOXYPEPTIDASE A DOMAIN-CONTAINING PROTEIN-RELATED"/>
    <property type="match status" value="1"/>
</dbReference>
<evidence type="ECO:0000256" key="2">
    <source>
        <dbReference type="ARBA" id="ARBA00004613"/>
    </source>
</evidence>
<evidence type="ECO:0000256" key="11">
    <source>
        <dbReference type="ARBA" id="ARBA00023049"/>
    </source>
</evidence>
<dbReference type="SUPFAM" id="SSF53187">
    <property type="entry name" value="Zn-dependent exopeptidases"/>
    <property type="match status" value="1"/>
</dbReference>
<keyword evidence="8" id="KW-0732">Signal</keyword>
<evidence type="ECO:0000256" key="14">
    <source>
        <dbReference type="ARBA" id="ARBA00069039"/>
    </source>
</evidence>
<dbReference type="GO" id="GO:0006508">
    <property type="term" value="P:proteolysis"/>
    <property type="evidence" value="ECO:0007669"/>
    <property type="project" value="UniProtKB-KW"/>
</dbReference>
<keyword evidence="18" id="KW-1185">Reference proteome</keyword>
<sequence length="502" mass="57076">MKFAIVLVALLGFCAAEKVRFDNYRVYKLTINDEEQLRAVQQLEDQDRGYTFWDFPAAVGQEVDIVVPPHKFADIQEFSAAYGTPIEVKINNVQELFDQENPLVTPRSFGWTAYYRTADIYEWLDHILEEFPGVTSGFVAGQSYEGRQIRGMKISYKEGNKGIVIEAHIHAREWISSATATYVINELLRSNDPEVRDIAENTDWYIIPVTNPDGLEYTKDVNRMWRKTRRPNSGSTCVGTDPNRNYAYNWMQGGASTNPCSETYAGPQAFSESETRTTTEWVYNNIQDLRVYVSFHSYGQYILSPWGHTTTSAPNYNHLREIMEASRTRIAAVYGTQYTIGSTAATLYVASGTSHDHFYGQQDNNIQIAYTFEFRDRGQYGFALPASQIIPNSIETVQGLIGFLADIKCEMKVFGVLLVISLLGGNWAEKVKFNDYKVFTVQPETEDQLKALRSLEHDSVASFDFWTSAKNVGQKSDIMVAPGQMDEFRTFLEENHLEASTY</sequence>
<comment type="similarity">
    <text evidence="3 15">Belongs to the peptidase M14 family.</text>
</comment>
<dbReference type="PROSITE" id="PS52035">
    <property type="entry name" value="PEPTIDASE_M14"/>
    <property type="match status" value="1"/>
</dbReference>
<evidence type="ECO:0000256" key="10">
    <source>
        <dbReference type="ARBA" id="ARBA00022833"/>
    </source>
</evidence>
<dbReference type="Proteomes" id="UP000092462">
    <property type="component" value="Unassembled WGS sequence"/>
</dbReference>
<organism evidence="17 18">
    <name type="scientific">Phlebotomus papatasi</name>
    <name type="common">Sandfly</name>
    <dbReference type="NCBI Taxonomy" id="29031"/>
    <lineage>
        <taxon>Eukaryota</taxon>
        <taxon>Metazoa</taxon>
        <taxon>Ecdysozoa</taxon>
        <taxon>Arthropoda</taxon>
        <taxon>Hexapoda</taxon>
        <taxon>Insecta</taxon>
        <taxon>Pterygota</taxon>
        <taxon>Neoptera</taxon>
        <taxon>Endopterygota</taxon>
        <taxon>Diptera</taxon>
        <taxon>Nematocera</taxon>
        <taxon>Psychodoidea</taxon>
        <taxon>Psychodidae</taxon>
        <taxon>Phlebotomus</taxon>
        <taxon>Phlebotomus</taxon>
    </lineage>
</organism>
<dbReference type="Pfam" id="PF00246">
    <property type="entry name" value="Peptidase_M14"/>
    <property type="match status" value="1"/>
</dbReference>
<dbReference type="SUPFAM" id="SSF54897">
    <property type="entry name" value="Protease propeptides/inhibitors"/>
    <property type="match status" value="2"/>
</dbReference>
<dbReference type="GO" id="GO:0004181">
    <property type="term" value="F:metallocarboxypeptidase activity"/>
    <property type="evidence" value="ECO:0007669"/>
    <property type="project" value="InterPro"/>
</dbReference>
<evidence type="ECO:0000256" key="8">
    <source>
        <dbReference type="ARBA" id="ARBA00022729"/>
    </source>
</evidence>
<dbReference type="CDD" id="cd03860">
    <property type="entry name" value="M14_CP_A-B_like"/>
    <property type="match status" value="1"/>
</dbReference>
<evidence type="ECO:0000259" key="16">
    <source>
        <dbReference type="PROSITE" id="PS52035"/>
    </source>
</evidence>
<comment type="function">
    <text evidence="13">Involved in the digestion of the blood meal.</text>
</comment>
<accession>A0A1B0CZA8</accession>
<dbReference type="GO" id="GO:0008270">
    <property type="term" value="F:zinc ion binding"/>
    <property type="evidence" value="ECO:0007669"/>
    <property type="project" value="InterPro"/>
</dbReference>
<keyword evidence="7" id="KW-0479">Metal-binding</keyword>
<evidence type="ECO:0000313" key="17">
    <source>
        <dbReference type="EnsemblMetazoa" id="PPAI000430-PA"/>
    </source>
</evidence>
<name>A0A1B0CZA8_PHLPP</name>
<keyword evidence="11" id="KW-0482">Metalloprotease</keyword>
<dbReference type="SMART" id="SM00631">
    <property type="entry name" value="Zn_pept"/>
    <property type="match status" value="1"/>
</dbReference>
<dbReference type="Gene3D" id="3.40.630.10">
    <property type="entry name" value="Zn peptidases"/>
    <property type="match status" value="1"/>
</dbReference>
<dbReference type="InterPro" id="IPR000834">
    <property type="entry name" value="Peptidase_M14"/>
</dbReference>
<reference evidence="17" key="1">
    <citation type="submission" date="2022-08" db="UniProtKB">
        <authorList>
            <consortium name="EnsemblMetazoa"/>
        </authorList>
    </citation>
    <scope>IDENTIFICATION</scope>
    <source>
        <strain evidence="17">Israel</strain>
    </source>
</reference>
<evidence type="ECO:0000256" key="4">
    <source>
        <dbReference type="ARBA" id="ARBA00022525"/>
    </source>
</evidence>
<dbReference type="VEuPathDB" id="VectorBase:PPAI000430"/>
<dbReference type="PROSITE" id="PS00132">
    <property type="entry name" value="CARBOXYPEPT_ZN_1"/>
    <property type="match status" value="1"/>
</dbReference>
<dbReference type="EnsemblMetazoa" id="PPAI000430-RA">
    <property type="protein sequence ID" value="PPAI000430-PA"/>
    <property type="gene ID" value="PPAI000430"/>
</dbReference>
<evidence type="ECO:0000256" key="15">
    <source>
        <dbReference type="PROSITE-ProRule" id="PRU01379"/>
    </source>
</evidence>
<dbReference type="AlphaFoldDB" id="A0A1B0CZA8"/>
<feature type="active site" description="Proton donor/acceptor" evidence="15">
    <location>
        <position position="373"/>
    </location>
</feature>
<dbReference type="EMBL" id="AJVK01002217">
    <property type="status" value="NOT_ANNOTATED_CDS"/>
    <property type="molecule type" value="Genomic_DNA"/>
</dbReference>
<dbReference type="VEuPathDB" id="VectorBase:PPAPM1_005290"/>
<keyword evidence="5" id="KW-0121">Carboxypeptidase</keyword>
<dbReference type="Pfam" id="PF02244">
    <property type="entry name" value="Propep_M14"/>
    <property type="match status" value="2"/>
</dbReference>
<keyword evidence="10" id="KW-0862">Zinc</keyword>
<comment type="subcellular location">
    <subcellularLocation>
        <location evidence="2">Secreted</location>
    </subcellularLocation>
</comment>
<evidence type="ECO:0000256" key="12">
    <source>
        <dbReference type="ARBA" id="ARBA00023157"/>
    </source>
</evidence>
<keyword evidence="9" id="KW-0378">Hydrolase</keyword>
<evidence type="ECO:0000256" key="7">
    <source>
        <dbReference type="ARBA" id="ARBA00022723"/>
    </source>
</evidence>
<evidence type="ECO:0000256" key="3">
    <source>
        <dbReference type="ARBA" id="ARBA00005988"/>
    </source>
</evidence>
<dbReference type="FunFam" id="3.40.630.10:FF:000040">
    <property type="entry name" value="zinc carboxypeptidase"/>
    <property type="match status" value="1"/>
</dbReference>